<keyword evidence="3" id="KW-0547">Nucleotide-binding</keyword>
<dbReference type="RefSeq" id="WP_343994641.1">
    <property type="nucleotide sequence ID" value="NZ_BAAALG010000009.1"/>
</dbReference>
<evidence type="ECO:0000256" key="4">
    <source>
        <dbReference type="ARBA" id="ARBA00022840"/>
    </source>
</evidence>
<sequence length="551" mass="61739">MTRTYDDLEPTDPDWTRWTGAQVLRRQATERGERTFLIAPEEDLEITYGELLATCERVAGGLHAAGAERGDRVIIMAKNSSRFVLTWFATAVGDLVEAGVNTAYEGEFLRHQVQLVDARWVVVDDDLADRFIALRDQLDDVEGFWVIDNTGDAAGAVERLRAAGWRAEHWDSLRESAPYDGPEPDARDLTAVFFTSGTTGLSKGVAMPNAQMNFFSELTRCLTRFTEDDTWLSVTPLFHGNAQYMALYPALIAGGRAVIRSRFSASRWVDQLREHDVTVTNFLGVMMDFVWKQPARPDDADNPLRCVFAAPTASSILDDFKKRFDIEAFVEVYGTTETTTPILSPYGEERPAGAAGLNAGRWYDVAIVDPETDMEVPVGEVGEFCVRPRHPWISSLGYYNMPEKTTEVWRNMWFHTGDAVRRDADGWYYFVDRIKDAIRRRGENISSYEVEQALLSHPAIAECAVIGVPAGSEAGEDEVMTVIVRDGALAADDVWEHCVGRVPAFAIPRFVRFRDDLPMTPSEKIRRNVLRDEAVTAQDIWDREASAGAAR</sequence>
<dbReference type="PROSITE" id="PS00455">
    <property type="entry name" value="AMP_BINDING"/>
    <property type="match status" value="1"/>
</dbReference>
<dbReference type="InterPro" id="IPR000873">
    <property type="entry name" value="AMP-dep_synth/lig_dom"/>
</dbReference>
<protein>
    <submittedName>
        <fullName evidence="7">ATP-dependent acyl-CoA ligase</fullName>
    </submittedName>
</protein>
<evidence type="ECO:0000256" key="2">
    <source>
        <dbReference type="ARBA" id="ARBA00022598"/>
    </source>
</evidence>
<dbReference type="PANTHER" id="PTHR43107:SF15">
    <property type="entry name" value="FATTY ACID TRANSPORT PROTEIN 3, ISOFORM A"/>
    <property type="match status" value="1"/>
</dbReference>
<name>A0ABN1TUW7_9ACTN</name>
<dbReference type="Gene3D" id="3.40.50.12780">
    <property type="entry name" value="N-terminal domain of ligase-like"/>
    <property type="match status" value="1"/>
</dbReference>
<comment type="similarity">
    <text evidence="1">Belongs to the ATP-dependent AMP-binding enzyme family.</text>
</comment>
<dbReference type="SUPFAM" id="SSF56801">
    <property type="entry name" value="Acetyl-CoA synthetase-like"/>
    <property type="match status" value="1"/>
</dbReference>
<dbReference type="Proteomes" id="UP001501581">
    <property type="component" value="Unassembled WGS sequence"/>
</dbReference>
<evidence type="ECO:0000313" key="8">
    <source>
        <dbReference type="Proteomes" id="UP001501581"/>
    </source>
</evidence>
<dbReference type="PANTHER" id="PTHR43107">
    <property type="entry name" value="LONG-CHAIN FATTY ACID TRANSPORT PROTEIN"/>
    <property type="match status" value="1"/>
</dbReference>
<proteinExistence type="inferred from homology"/>
<accession>A0ABN1TUW7</accession>
<evidence type="ECO:0000256" key="3">
    <source>
        <dbReference type="ARBA" id="ARBA00022741"/>
    </source>
</evidence>
<dbReference type="Gene3D" id="3.30.300.30">
    <property type="match status" value="1"/>
</dbReference>
<feature type="domain" description="AMP-binding enzyme C-terminal" evidence="6">
    <location>
        <begin position="449"/>
        <end position="524"/>
    </location>
</feature>
<dbReference type="EMBL" id="BAAALG010000009">
    <property type="protein sequence ID" value="GAA1103944.1"/>
    <property type="molecule type" value="Genomic_DNA"/>
</dbReference>
<evidence type="ECO:0000256" key="1">
    <source>
        <dbReference type="ARBA" id="ARBA00006432"/>
    </source>
</evidence>
<comment type="caution">
    <text evidence="7">The sequence shown here is derived from an EMBL/GenBank/DDBJ whole genome shotgun (WGS) entry which is preliminary data.</text>
</comment>
<reference evidence="7 8" key="1">
    <citation type="journal article" date="2019" name="Int. J. Syst. Evol. Microbiol.">
        <title>The Global Catalogue of Microorganisms (GCM) 10K type strain sequencing project: providing services to taxonomists for standard genome sequencing and annotation.</title>
        <authorList>
            <consortium name="The Broad Institute Genomics Platform"/>
            <consortium name="The Broad Institute Genome Sequencing Center for Infectious Disease"/>
            <person name="Wu L."/>
            <person name="Ma J."/>
        </authorList>
    </citation>
    <scope>NUCLEOTIDE SEQUENCE [LARGE SCALE GENOMIC DNA]</scope>
    <source>
        <strain evidence="7 8">JCM 13008</strain>
    </source>
</reference>
<dbReference type="InterPro" id="IPR045851">
    <property type="entry name" value="AMP-bd_C_sf"/>
</dbReference>
<dbReference type="InterPro" id="IPR042099">
    <property type="entry name" value="ANL_N_sf"/>
</dbReference>
<keyword evidence="4" id="KW-0067">ATP-binding</keyword>
<feature type="domain" description="AMP-dependent synthetase/ligase" evidence="5">
    <location>
        <begin position="24"/>
        <end position="388"/>
    </location>
</feature>
<keyword evidence="2 7" id="KW-0436">Ligase</keyword>
<gene>
    <name evidence="7" type="ORF">GCM10009668_23740</name>
</gene>
<dbReference type="Pfam" id="PF13193">
    <property type="entry name" value="AMP-binding_C"/>
    <property type="match status" value="1"/>
</dbReference>
<dbReference type="Pfam" id="PF00501">
    <property type="entry name" value="AMP-binding"/>
    <property type="match status" value="1"/>
</dbReference>
<keyword evidence="8" id="KW-1185">Reference proteome</keyword>
<evidence type="ECO:0000259" key="5">
    <source>
        <dbReference type="Pfam" id="PF00501"/>
    </source>
</evidence>
<dbReference type="GO" id="GO:0016874">
    <property type="term" value="F:ligase activity"/>
    <property type="evidence" value="ECO:0007669"/>
    <property type="project" value="UniProtKB-KW"/>
</dbReference>
<dbReference type="InterPro" id="IPR025110">
    <property type="entry name" value="AMP-bd_C"/>
</dbReference>
<dbReference type="InterPro" id="IPR020845">
    <property type="entry name" value="AMP-binding_CS"/>
</dbReference>
<organism evidence="7 8">
    <name type="scientific">Nocardioides dubius</name>
    <dbReference type="NCBI Taxonomy" id="317019"/>
    <lineage>
        <taxon>Bacteria</taxon>
        <taxon>Bacillati</taxon>
        <taxon>Actinomycetota</taxon>
        <taxon>Actinomycetes</taxon>
        <taxon>Propionibacteriales</taxon>
        <taxon>Nocardioidaceae</taxon>
        <taxon>Nocardioides</taxon>
    </lineage>
</organism>
<evidence type="ECO:0000259" key="6">
    <source>
        <dbReference type="Pfam" id="PF13193"/>
    </source>
</evidence>
<evidence type="ECO:0000313" key="7">
    <source>
        <dbReference type="EMBL" id="GAA1103944.1"/>
    </source>
</evidence>